<feature type="signal peptide" evidence="2">
    <location>
        <begin position="1"/>
        <end position="24"/>
    </location>
</feature>
<name>A0A5E4R7A6_9NEOP</name>
<feature type="region of interest" description="Disordered" evidence="1">
    <location>
        <begin position="194"/>
        <end position="246"/>
    </location>
</feature>
<dbReference type="EMBL" id="FZQP02007006">
    <property type="protein sequence ID" value="VVD05698.1"/>
    <property type="molecule type" value="Genomic_DNA"/>
</dbReference>
<feature type="compositionally biased region" description="Low complexity" evidence="1">
    <location>
        <begin position="200"/>
        <end position="210"/>
    </location>
</feature>
<keyword evidence="2" id="KW-0732">Signal</keyword>
<organism evidence="3 4">
    <name type="scientific">Leptidea sinapis</name>
    <dbReference type="NCBI Taxonomy" id="189913"/>
    <lineage>
        <taxon>Eukaryota</taxon>
        <taxon>Metazoa</taxon>
        <taxon>Ecdysozoa</taxon>
        <taxon>Arthropoda</taxon>
        <taxon>Hexapoda</taxon>
        <taxon>Insecta</taxon>
        <taxon>Pterygota</taxon>
        <taxon>Neoptera</taxon>
        <taxon>Endopterygota</taxon>
        <taxon>Lepidoptera</taxon>
        <taxon>Glossata</taxon>
        <taxon>Ditrysia</taxon>
        <taxon>Papilionoidea</taxon>
        <taxon>Pieridae</taxon>
        <taxon>Dismorphiinae</taxon>
        <taxon>Leptidea</taxon>
    </lineage>
</organism>
<evidence type="ECO:0000256" key="1">
    <source>
        <dbReference type="SAM" id="MobiDB-lite"/>
    </source>
</evidence>
<sequence length="246" mass="26024">MELPTRADSILVMWMCAAVGAVRALPSDGLNVTSRSTAPATGLGIDVLRRSHLVDEAFHEQKDVLLEMLEAKLKEVRDKKKQTCEPASGAGAAGLVMRSRGVGAVGSLELALQPGPRGNGTLVLDSTGISNVGRAHVQLDIQEGSLRIPGLQNLFSGCLASDSCNSKNETGIDQITAPPPKLVRPLREQGEREALKFTKAKSTSSKVKATQSRMKSSQSRVKSSPTAAPPEEEAPPVEPLPVADDD</sequence>
<accession>A0A5E4R7A6</accession>
<gene>
    <name evidence="3" type="ORF">LSINAPIS_LOCUS15185</name>
</gene>
<evidence type="ECO:0000256" key="2">
    <source>
        <dbReference type="SAM" id="SignalP"/>
    </source>
</evidence>
<feature type="compositionally biased region" description="Polar residues" evidence="1">
    <location>
        <begin position="211"/>
        <end position="224"/>
    </location>
</feature>
<reference evidence="3 4" key="1">
    <citation type="submission" date="2017-07" db="EMBL/GenBank/DDBJ databases">
        <authorList>
            <person name="Talla V."/>
            <person name="Backstrom N."/>
        </authorList>
    </citation>
    <scope>NUCLEOTIDE SEQUENCE [LARGE SCALE GENOMIC DNA]</scope>
</reference>
<dbReference type="AlphaFoldDB" id="A0A5E4R7A6"/>
<keyword evidence="4" id="KW-1185">Reference proteome</keyword>
<proteinExistence type="predicted"/>
<feature type="chain" id="PRO_5022870831" evidence="2">
    <location>
        <begin position="25"/>
        <end position="246"/>
    </location>
</feature>
<evidence type="ECO:0000313" key="3">
    <source>
        <dbReference type="EMBL" id="VVD05698.1"/>
    </source>
</evidence>
<dbReference type="Proteomes" id="UP000324832">
    <property type="component" value="Unassembled WGS sequence"/>
</dbReference>
<protein>
    <submittedName>
        <fullName evidence="3">Uncharacterized protein</fullName>
    </submittedName>
</protein>
<evidence type="ECO:0000313" key="4">
    <source>
        <dbReference type="Proteomes" id="UP000324832"/>
    </source>
</evidence>